<comment type="subcellular location">
    <subcellularLocation>
        <location evidence="1">Cell membrane</location>
        <topology evidence="1">Single-pass type II membrane protein</topology>
    </subcellularLocation>
    <subcellularLocation>
        <location evidence="1">Melanosome</location>
    </subcellularLocation>
</comment>
<keyword evidence="1" id="KW-0812">Transmembrane</keyword>
<reference evidence="3" key="3">
    <citation type="submission" date="2025-09" db="UniProtKB">
        <authorList>
            <consortium name="Ensembl"/>
        </authorList>
    </citation>
    <scope>IDENTIFICATION</scope>
</reference>
<dbReference type="Proteomes" id="UP000265160">
    <property type="component" value="LG18"/>
</dbReference>
<dbReference type="SUPFAM" id="SSF53187">
    <property type="entry name" value="Zn-dependent exopeptidases"/>
    <property type="match status" value="1"/>
</dbReference>
<reference evidence="3" key="2">
    <citation type="submission" date="2025-08" db="UniProtKB">
        <authorList>
            <consortium name="Ensembl"/>
        </authorList>
    </citation>
    <scope>IDENTIFICATION</scope>
</reference>
<dbReference type="Gene3D" id="3.50.30.30">
    <property type="match status" value="2"/>
</dbReference>
<reference evidence="3 4" key="1">
    <citation type="journal article" date="2014" name="Nature">
        <title>The genomic substrate for adaptive radiation in African cichlid fish.</title>
        <authorList>
            <person name="Brawand D."/>
            <person name="Wagner C.E."/>
            <person name="Li Y.I."/>
            <person name="Malinsky M."/>
            <person name="Keller I."/>
            <person name="Fan S."/>
            <person name="Simakov O."/>
            <person name="Ng A.Y."/>
            <person name="Lim Z.W."/>
            <person name="Bezault E."/>
            <person name="Turner-Maier J."/>
            <person name="Johnson J."/>
            <person name="Alcazar R."/>
            <person name="Noh H.J."/>
            <person name="Russell P."/>
            <person name="Aken B."/>
            <person name="Alfoldi J."/>
            <person name="Amemiya C."/>
            <person name="Azzouzi N."/>
            <person name="Baroiller J.F."/>
            <person name="Barloy-Hubler F."/>
            <person name="Berlin A."/>
            <person name="Bloomquist R."/>
            <person name="Carleton K.L."/>
            <person name="Conte M.A."/>
            <person name="D'Cotta H."/>
            <person name="Eshel O."/>
            <person name="Gaffney L."/>
            <person name="Galibert F."/>
            <person name="Gante H.F."/>
            <person name="Gnerre S."/>
            <person name="Greuter L."/>
            <person name="Guyon R."/>
            <person name="Haddad N.S."/>
            <person name="Haerty W."/>
            <person name="Harris R.M."/>
            <person name="Hofmann H.A."/>
            <person name="Hourlier T."/>
            <person name="Hulata G."/>
            <person name="Jaffe D.B."/>
            <person name="Lara M."/>
            <person name="Lee A.P."/>
            <person name="MacCallum I."/>
            <person name="Mwaiko S."/>
            <person name="Nikaido M."/>
            <person name="Nishihara H."/>
            <person name="Ozouf-Costaz C."/>
            <person name="Penman D.J."/>
            <person name="Przybylski D."/>
            <person name="Rakotomanga M."/>
            <person name="Renn S.C.P."/>
            <person name="Ribeiro F.J."/>
            <person name="Ron M."/>
            <person name="Salzburger W."/>
            <person name="Sanchez-Pulido L."/>
            <person name="Santos M.E."/>
            <person name="Searle S."/>
            <person name="Sharpe T."/>
            <person name="Swofford R."/>
            <person name="Tan F.J."/>
            <person name="Williams L."/>
            <person name="Young S."/>
            <person name="Yin S."/>
            <person name="Okada N."/>
            <person name="Kocher T.D."/>
            <person name="Miska E.A."/>
            <person name="Lander E.S."/>
            <person name="Venkatesh B."/>
            <person name="Fernald R.D."/>
            <person name="Meyer A."/>
            <person name="Ponting C.P."/>
            <person name="Streelman J.T."/>
            <person name="Lindblad-Toh K."/>
            <person name="Seehausen O."/>
            <person name="Di Palma F."/>
        </authorList>
    </citation>
    <scope>NUCLEOTIDE SEQUENCE</scope>
</reference>
<sequence length="435" mass="47879">MIRPTQNMEDDTRHVEIIESSGINEPFEVGDHLNHKSSRKQYVPQKCRCTPKVLCFIAAAIILVFIFGYLIGYLVHRNKDLAPTCATSALRYEDVSVAHETGAAPLMDWNDVKKLLAEKLTTSTPCTAHIFSNHRAGSPGDEDLGNKVITKFKEYGMKTWTDEHFVKVQDPPASGYNRIVFKNGSEERPTGFLSYSASGTARVIRRLNYEVMLVRAGRISFAEKVANAAKVNASAVLIYPDPADYSIGESTPLFGHVHMGSGDPYTPGFPSFNHTQFPPVQSSGLPNILAQTITTGMGMNILSSGVELSQMSDVITVEVNNVLTEKRINNFFGVIKGFVDAAAKEHAGFMSLINCVSTLIDGFKPRRSIVFASWSAGEYGSVGATEWLEGYLSSLSMKAFTYINLDGIVTGIYFHGCRLLVLMKLECAENRDFSI</sequence>
<keyword evidence="1" id="KW-0254">Endocytosis</keyword>
<protein>
    <recommendedName>
        <fullName evidence="1">Transferrin receptor protein 1</fullName>
    </recommendedName>
</protein>
<comment type="subunit">
    <text evidence="1">Homodimer; disulfide-linked.</text>
</comment>
<dbReference type="STRING" id="106582.ENSMZEP00005011617"/>
<evidence type="ECO:0000259" key="2">
    <source>
        <dbReference type="Pfam" id="PF04389"/>
    </source>
</evidence>
<name>A0A3P9BNV3_9CICH</name>
<dbReference type="Ensembl" id="ENSMZET00005012019.1">
    <property type="protein sequence ID" value="ENSMZEP00005011617.1"/>
    <property type="gene ID" value="ENSMZEG00005008704.1"/>
</dbReference>
<dbReference type="InterPro" id="IPR046450">
    <property type="entry name" value="PA_dom_sf"/>
</dbReference>
<feature type="transmembrane region" description="Helical" evidence="1">
    <location>
        <begin position="53"/>
        <end position="75"/>
    </location>
</feature>
<keyword evidence="1" id="KW-0325">Glycoprotein</keyword>
<dbReference type="GO" id="GO:0009897">
    <property type="term" value="C:external side of plasma membrane"/>
    <property type="evidence" value="ECO:0007669"/>
    <property type="project" value="TreeGrafter"/>
</dbReference>
<dbReference type="GO" id="GO:0042470">
    <property type="term" value="C:melanosome"/>
    <property type="evidence" value="ECO:0007669"/>
    <property type="project" value="UniProtKB-SubCell"/>
</dbReference>
<feature type="domain" description="Peptidase M28" evidence="2">
    <location>
        <begin position="347"/>
        <end position="410"/>
    </location>
</feature>
<dbReference type="GO" id="GO:0006879">
    <property type="term" value="P:intracellular iron ion homeostasis"/>
    <property type="evidence" value="ECO:0007669"/>
    <property type="project" value="UniProtKB-UniRule"/>
</dbReference>
<dbReference type="GO" id="GO:0004998">
    <property type="term" value="F:transferrin receptor activity"/>
    <property type="evidence" value="ECO:0007669"/>
    <property type="project" value="UniProtKB-UniRule"/>
</dbReference>
<dbReference type="Pfam" id="PF04389">
    <property type="entry name" value="Peptidase_M28"/>
    <property type="match status" value="1"/>
</dbReference>
<keyword evidence="1" id="KW-0675">Receptor</keyword>
<dbReference type="SUPFAM" id="SSF52025">
    <property type="entry name" value="PA domain"/>
    <property type="match status" value="1"/>
</dbReference>
<organism evidence="3 4">
    <name type="scientific">Maylandia zebra</name>
    <name type="common">zebra mbuna</name>
    <dbReference type="NCBI Taxonomy" id="106582"/>
    <lineage>
        <taxon>Eukaryota</taxon>
        <taxon>Metazoa</taxon>
        <taxon>Chordata</taxon>
        <taxon>Craniata</taxon>
        <taxon>Vertebrata</taxon>
        <taxon>Euteleostomi</taxon>
        <taxon>Actinopterygii</taxon>
        <taxon>Neopterygii</taxon>
        <taxon>Teleostei</taxon>
        <taxon>Neoteleostei</taxon>
        <taxon>Acanthomorphata</taxon>
        <taxon>Ovalentaria</taxon>
        <taxon>Cichlomorphae</taxon>
        <taxon>Cichliformes</taxon>
        <taxon>Cichlidae</taxon>
        <taxon>African cichlids</taxon>
        <taxon>Pseudocrenilabrinae</taxon>
        <taxon>Haplochromini</taxon>
        <taxon>Maylandia</taxon>
        <taxon>Maylandia zebra complex</taxon>
    </lineage>
</organism>
<dbReference type="GO" id="GO:0031623">
    <property type="term" value="P:receptor internalization"/>
    <property type="evidence" value="ECO:0007669"/>
    <property type="project" value="UniProtKB-UniRule"/>
</dbReference>
<dbReference type="Gene3D" id="3.40.630.10">
    <property type="entry name" value="Zn peptidases"/>
    <property type="match status" value="3"/>
</dbReference>
<dbReference type="InterPro" id="IPR007484">
    <property type="entry name" value="Peptidase_M28"/>
</dbReference>
<dbReference type="AlphaFoldDB" id="A0A3P9BNV3"/>
<comment type="function">
    <text evidence="1">Cellular uptake of iron occurs via receptor-mediated endocytosis of ligand-occupied transferrin receptor into specialized endosomes. Endosomal acidification leads to iron release. The apotransferrin-receptor complex is then recycled to the cell surface with a return to neutral pH and the concomitant loss of affinity of apotransferrin for its receptor. Transferrin receptor is necessary for development of erythrocytes and the nervous system. Acts as a lipid sensor that regulates mitochondrial fusion by regulating activation of the JNK pathway.</text>
</comment>
<dbReference type="GeneTree" id="ENSGT01030000234598"/>
<keyword evidence="4" id="KW-1185">Reference proteome</keyword>
<comment type="similarity">
    <text evidence="1">Belongs to the peptidase M28 family. M28B subfamily.</text>
</comment>
<keyword evidence="1" id="KW-0449">Lipoprotein</keyword>
<evidence type="ECO:0000313" key="3">
    <source>
        <dbReference type="Ensembl" id="ENSMZEP00005011617.1"/>
    </source>
</evidence>
<evidence type="ECO:0000313" key="4">
    <source>
        <dbReference type="Proteomes" id="UP000265160"/>
    </source>
</evidence>
<comment type="PTM">
    <text evidence="1">Stearoylated.</text>
</comment>
<dbReference type="InterPro" id="IPR039373">
    <property type="entry name" value="Peptidase_M28B"/>
</dbReference>
<accession>A0A3P9BNV3</accession>
<keyword evidence="1" id="KW-0472">Membrane</keyword>
<keyword evidence="1" id="KW-1133">Transmembrane helix</keyword>
<proteinExistence type="inferred from homology"/>
<dbReference type="GO" id="GO:0033572">
    <property type="term" value="P:transferrin transport"/>
    <property type="evidence" value="ECO:0007669"/>
    <property type="project" value="UniProtKB-UniRule"/>
</dbReference>
<dbReference type="PANTHER" id="PTHR10404:SF26">
    <property type="entry name" value="TRANSFERRIN RECEPTOR PROTEIN 1"/>
    <property type="match status" value="1"/>
</dbReference>
<dbReference type="PANTHER" id="PTHR10404">
    <property type="entry name" value="N-ACETYLATED-ALPHA-LINKED ACIDIC DIPEPTIDASE"/>
    <property type="match status" value="1"/>
</dbReference>
<keyword evidence="1" id="KW-0564">Palmitate</keyword>
<evidence type="ECO:0000256" key="1">
    <source>
        <dbReference type="RuleBase" id="RU367157"/>
    </source>
</evidence>
<keyword evidence="1" id="KW-1003">Cell membrane</keyword>